<reference evidence="1" key="1">
    <citation type="submission" date="2022-04" db="EMBL/GenBank/DDBJ databases">
        <title>Chromosome-scale genome assembly of Holotrichia oblita Faldermann.</title>
        <authorList>
            <person name="Rongchong L."/>
        </authorList>
    </citation>
    <scope>NUCLEOTIDE SEQUENCE</scope>
    <source>
        <strain evidence="1">81SQS9</strain>
    </source>
</reference>
<organism evidence="1 2">
    <name type="scientific">Holotrichia oblita</name>
    <name type="common">Chafer beetle</name>
    <dbReference type="NCBI Taxonomy" id="644536"/>
    <lineage>
        <taxon>Eukaryota</taxon>
        <taxon>Metazoa</taxon>
        <taxon>Ecdysozoa</taxon>
        <taxon>Arthropoda</taxon>
        <taxon>Hexapoda</taxon>
        <taxon>Insecta</taxon>
        <taxon>Pterygota</taxon>
        <taxon>Neoptera</taxon>
        <taxon>Endopterygota</taxon>
        <taxon>Coleoptera</taxon>
        <taxon>Polyphaga</taxon>
        <taxon>Scarabaeiformia</taxon>
        <taxon>Scarabaeidae</taxon>
        <taxon>Melolonthinae</taxon>
        <taxon>Holotrichia</taxon>
    </lineage>
</organism>
<accession>A0ACB9SPD3</accession>
<name>A0ACB9SPD3_HOLOL</name>
<keyword evidence="2" id="KW-1185">Reference proteome</keyword>
<dbReference type="EMBL" id="CM043022">
    <property type="protein sequence ID" value="KAI4457046.1"/>
    <property type="molecule type" value="Genomic_DNA"/>
</dbReference>
<gene>
    <name evidence="1" type="ORF">MML48_8g00017173</name>
</gene>
<evidence type="ECO:0000313" key="2">
    <source>
        <dbReference type="Proteomes" id="UP001056778"/>
    </source>
</evidence>
<evidence type="ECO:0000313" key="1">
    <source>
        <dbReference type="EMBL" id="KAI4457046.1"/>
    </source>
</evidence>
<sequence length="98" mass="12076">MQRKVTNYVAKERTLAIWQDRWEKEEVKAQWTKRLIRVLKAWIQCKHRNVDYYLTQALTAHGCYRAFTKRIRKDVEDGCIKIMYTKELDERDRQKQQK</sequence>
<dbReference type="Proteomes" id="UP001056778">
    <property type="component" value="Chromosome 8"/>
</dbReference>
<comment type="caution">
    <text evidence="1">The sequence shown here is derived from an EMBL/GenBank/DDBJ whole genome shotgun (WGS) entry which is preliminary data.</text>
</comment>
<proteinExistence type="predicted"/>
<protein>
    <submittedName>
        <fullName evidence="1">Odd-skipped - related</fullName>
    </submittedName>
</protein>